<organism evidence="2 3">
    <name type="scientific">Ramlibacter cellulosilyticus</name>
    <dbReference type="NCBI Taxonomy" id="2764187"/>
    <lineage>
        <taxon>Bacteria</taxon>
        <taxon>Pseudomonadati</taxon>
        <taxon>Pseudomonadota</taxon>
        <taxon>Betaproteobacteria</taxon>
        <taxon>Burkholderiales</taxon>
        <taxon>Comamonadaceae</taxon>
        <taxon>Ramlibacter</taxon>
    </lineage>
</organism>
<dbReference type="Proteomes" id="UP000608513">
    <property type="component" value="Unassembled WGS sequence"/>
</dbReference>
<protein>
    <recommendedName>
        <fullName evidence="4">Metal-dependent hydrolase</fullName>
    </recommendedName>
</protein>
<keyword evidence="1" id="KW-0472">Membrane</keyword>
<dbReference type="AlphaFoldDB" id="A0A923MPL3"/>
<feature type="transmembrane region" description="Helical" evidence="1">
    <location>
        <begin position="190"/>
        <end position="210"/>
    </location>
</feature>
<proteinExistence type="predicted"/>
<feature type="transmembrane region" description="Helical" evidence="1">
    <location>
        <begin position="164"/>
        <end position="184"/>
    </location>
</feature>
<dbReference type="RefSeq" id="WP_187074277.1">
    <property type="nucleotide sequence ID" value="NZ_JACORT010000001.1"/>
</dbReference>
<keyword evidence="3" id="KW-1185">Reference proteome</keyword>
<feature type="transmembrane region" description="Helical" evidence="1">
    <location>
        <begin position="132"/>
        <end position="152"/>
    </location>
</feature>
<feature type="transmembrane region" description="Helical" evidence="1">
    <location>
        <begin position="63"/>
        <end position="86"/>
    </location>
</feature>
<gene>
    <name evidence="2" type="ORF">H8N03_01115</name>
</gene>
<evidence type="ECO:0000313" key="3">
    <source>
        <dbReference type="Proteomes" id="UP000608513"/>
    </source>
</evidence>
<feature type="transmembrane region" description="Helical" evidence="1">
    <location>
        <begin position="21"/>
        <end position="43"/>
    </location>
</feature>
<reference evidence="2" key="1">
    <citation type="submission" date="2020-08" db="EMBL/GenBank/DDBJ databases">
        <title>Ramlibacter sp. USB13 16S ribosomal RNA gene genome sequencing and assembly.</title>
        <authorList>
            <person name="Kang M."/>
        </authorList>
    </citation>
    <scope>NUCLEOTIDE SEQUENCE</scope>
    <source>
        <strain evidence="2">USB13</strain>
    </source>
</reference>
<dbReference type="EMBL" id="JACORT010000001">
    <property type="protein sequence ID" value="MBC5781522.1"/>
    <property type="molecule type" value="Genomic_DNA"/>
</dbReference>
<keyword evidence="1" id="KW-0812">Transmembrane</keyword>
<comment type="caution">
    <text evidence="2">The sequence shown here is derived from an EMBL/GenBank/DDBJ whole genome shotgun (WGS) entry which is preliminary data.</text>
</comment>
<keyword evidence="1" id="KW-1133">Transmembrane helix</keyword>
<evidence type="ECO:0000313" key="2">
    <source>
        <dbReference type="EMBL" id="MBC5781522.1"/>
    </source>
</evidence>
<name>A0A923MPL3_9BURK</name>
<feature type="transmembrane region" description="Helical" evidence="1">
    <location>
        <begin position="93"/>
        <end position="112"/>
    </location>
</feature>
<evidence type="ECO:0000256" key="1">
    <source>
        <dbReference type="SAM" id="Phobius"/>
    </source>
</evidence>
<sequence length="224" mass="24230">MFIGHFGIAFAARRLAPRLSLGTAFLAAQWLDLLWPTFLLLGWEIVRIQAGATAVTPLVFEHYPFSHSLVAAVGWSFVLGAAYALLRKDARGAIVVALLVASHWALDAIVHVPDLPLTPGGATRVGLGLWNSMPATLAVELPVFAAGAWLYARSTWTTMDRRGRWGFGALVVFLAVVHAMNLVGPPPPTVSAIAWVGQSQWLLVAWAFWIDTHARAQPGSARVH</sequence>
<evidence type="ECO:0008006" key="4">
    <source>
        <dbReference type="Google" id="ProtNLM"/>
    </source>
</evidence>
<accession>A0A923MPL3</accession>